<protein>
    <submittedName>
        <fullName evidence="1">Uncharacterized protein</fullName>
    </submittedName>
</protein>
<evidence type="ECO:0000313" key="2">
    <source>
        <dbReference type="Proteomes" id="UP000199321"/>
    </source>
</evidence>
<reference evidence="1 2" key="1">
    <citation type="submission" date="2016-10" db="EMBL/GenBank/DDBJ databases">
        <authorList>
            <person name="de Groot N.N."/>
        </authorList>
    </citation>
    <scope>NUCLEOTIDE SEQUENCE [LARGE SCALE GENOMIC DNA]</scope>
    <source>
        <strain evidence="1 2">DSM 16195</strain>
    </source>
</reference>
<organism evidence="1 2">
    <name type="scientific">Ulvibacter litoralis</name>
    <dbReference type="NCBI Taxonomy" id="227084"/>
    <lineage>
        <taxon>Bacteria</taxon>
        <taxon>Pseudomonadati</taxon>
        <taxon>Bacteroidota</taxon>
        <taxon>Flavobacteriia</taxon>
        <taxon>Flavobacteriales</taxon>
        <taxon>Flavobacteriaceae</taxon>
        <taxon>Ulvibacter</taxon>
    </lineage>
</organism>
<dbReference type="RefSeq" id="WP_093144058.1">
    <property type="nucleotide sequence ID" value="NZ_BMWO01000003.1"/>
</dbReference>
<gene>
    <name evidence="1" type="ORF">SAMN05421855_10358</name>
</gene>
<accession>A0A1G7GD70</accession>
<dbReference type="STRING" id="227084.SAMN05421855_10358"/>
<sequence length="291" mass="31789">MKYTYNNIISFLLLSFVSITTYSQIGIGTSAPNGVLDITSTTYGVVYPTVSLTSLTAQIVTNPSAPAIVAGTTVYNTATTSLGTNSVYPGIYVWTGAKWVPQFDKNDAKIYIQDSNVRTGSSNLLNPVAGNQTIGFDTSTNYPFRPSFNGRYKIEIVVHYGGGKIDTPNSPSDQKVNYGLERGEFDFTFNGTTHSFNLSSYSGNNDDKLFKGGNSRPQRVYTNAYRQATYSFEEDLSLTSTYNFSLTFNQENAPGFEGNGDYSLLPSGDGRGYVTQNQDVKCSVEITYVGE</sequence>
<dbReference type="Proteomes" id="UP000199321">
    <property type="component" value="Unassembled WGS sequence"/>
</dbReference>
<dbReference type="OrthoDB" id="1430919at2"/>
<keyword evidence="2" id="KW-1185">Reference proteome</keyword>
<dbReference type="AlphaFoldDB" id="A0A1G7GD70"/>
<evidence type="ECO:0000313" key="1">
    <source>
        <dbReference type="EMBL" id="SDE86031.1"/>
    </source>
</evidence>
<name>A0A1G7GD70_9FLAO</name>
<proteinExistence type="predicted"/>
<dbReference type="EMBL" id="FNBA01000003">
    <property type="protein sequence ID" value="SDE86031.1"/>
    <property type="molecule type" value="Genomic_DNA"/>
</dbReference>